<evidence type="ECO:0000313" key="1">
    <source>
        <dbReference type="EMBL" id="KAF3593587.1"/>
    </source>
</evidence>
<gene>
    <name evidence="1" type="ORF">DY000_02020478</name>
</gene>
<comment type="caution">
    <text evidence="1">The sequence shown here is derived from an EMBL/GenBank/DDBJ whole genome shotgun (WGS) entry which is preliminary data.</text>
</comment>
<proteinExistence type="predicted"/>
<protein>
    <submittedName>
        <fullName evidence="1">Uncharacterized protein</fullName>
    </submittedName>
</protein>
<dbReference type="Proteomes" id="UP000266723">
    <property type="component" value="Unassembled WGS sequence"/>
</dbReference>
<keyword evidence="2" id="KW-1185">Reference proteome</keyword>
<reference evidence="1 2" key="1">
    <citation type="journal article" date="2020" name="BMC Genomics">
        <title>Intraspecific diversification of the crop wild relative Brassica cretica Lam. using demographic model selection.</title>
        <authorList>
            <person name="Kioukis A."/>
            <person name="Michalopoulou V.A."/>
            <person name="Briers L."/>
            <person name="Pirintsos S."/>
            <person name="Studholme D.J."/>
            <person name="Pavlidis P."/>
            <person name="Sarris P.F."/>
        </authorList>
    </citation>
    <scope>NUCLEOTIDE SEQUENCE [LARGE SCALE GENOMIC DNA]</scope>
    <source>
        <strain evidence="2">cv. PFS-1207/04</strain>
    </source>
</reference>
<name>A0ABQ7E9R5_BRACR</name>
<accession>A0ABQ7E9R5</accession>
<sequence>MRGDTRACTCPVACLLYMPGDTAKSTWLSGSCVVTHGPLDVSSHALFADTATPRASTCQAAGNTPSCGDTSCFVDR</sequence>
<dbReference type="EMBL" id="QGKV02000299">
    <property type="protein sequence ID" value="KAF3593587.1"/>
    <property type="molecule type" value="Genomic_DNA"/>
</dbReference>
<organism evidence="1 2">
    <name type="scientific">Brassica cretica</name>
    <name type="common">Mustard</name>
    <dbReference type="NCBI Taxonomy" id="69181"/>
    <lineage>
        <taxon>Eukaryota</taxon>
        <taxon>Viridiplantae</taxon>
        <taxon>Streptophyta</taxon>
        <taxon>Embryophyta</taxon>
        <taxon>Tracheophyta</taxon>
        <taxon>Spermatophyta</taxon>
        <taxon>Magnoliopsida</taxon>
        <taxon>eudicotyledons</taxon>
        <taxon>Gunneridae</taxon>
        <taxon>Pentapetalae</taxon>
        <taxon>rosids</taxon>
        <taxon>malvids</taxon>
        <taxon>Brassicales</taxon>
        <taxon>Brassicaceae</taxon>
        <taxon>Brassiceae</taxon>
        <taxon>Brassica</taxon>
    </lineage>
</organism>
<evidence type="ECO:0000313" key="2">
    <source>
        <dbReference type="Proteomes" id="UP000266723"/>
    </source>
</evidence>